<name>A0A518E099_9BACT</name>
<keyword evidence="3" id="KW-0378">Hydrolase</keyword>
<keyword evidence="4" id="KW-1185">Reference proteome</keyword>
<dbReference type="GO" id="GO:0030488">
    <property type="term" value="P:tRNA methylation"/>
    <property type="evidence" value="ECO:0007669"/>
    <property type="project" value="TreeGrafter"/>
</dbReference>
<organism evidence="3 4">
    <name type="scientific">Lignipirellula cremea</name>
    <dbReference type="NCBI Taxonomy" id="2528010"/>
    <lineage>
        <taxon>Bacteria</taxon>
        <taxon>Pseudomonadati</taxon>
        <taxon>Planctomycetota</taxon>
        <taxon>Planctomycetia</taxon>
        <taxon>Pirellulales</taxon>
        <taxon>Pirellulaceae</taxon>
        <taxon>Lignipirellula</taxon>
    </lineage>
</organism>
<dbReference type="GO" id="GO:0005829">
    <property type="term" value="C:cytosol"/>
    <property type="evidence" value="ECO:0007669"/>
    <property type="project" value="TreeGrafter"/>
</dbReference>
<dbReference type="CDD" id="cd04164">
    <property type="entry name" value="trmE"/>
    <property type="match status" value="1"/>
</dbReference>
<feature type="domain" description="GTP-binding protein TrmE N-terminal" evidence="2">
    <location>
        <begin position="9"/>
        <end position="106"/>
    </location>
</feature>
<evidence type="ECO:0000313" key="4">
    <source>
        <dbReference type="Proteomes" id="UP000317648"/>
    </source>
</evidence>
<dbReference type="Proteomes" id="UP000317648">
    <property type="component" value="Chromosome"/>
</dbReference>
<dbReference type="GO" id="GO:0002098">
    <property type="term" value="P:tRNA wobble uridine modification"/>
    <property type="evidence" value="ECO:0007669"/>
    <property type="project" value="TreeGrafter"/>
</dbReference>
<dbReference type="InterPro" id="IPR005225">
    <property type="entry name" value="Small_GTP-bd"/>
</dbReference>
<dbReference type="PRINTS" id="PR00326">
    <property type="entry name" value="GTP1OBG"/>
</dbReference>
<dbReference type="PANTHER" id="PTHR42714:SF2">
    <property type="entry name" value="TRNA MODIFICATION GTPASE GTPBP3, MITOCHONDRIAL"/>
    <property type="match status" value="1"/>
</dbReference>
<feature type="domain" description="G" evidence="1">
    <location>
        <begin position="193"/>
        <end position="285"/>
    </location>
</feature>
<dbReference type="Gene3D" id="3.40.50.300">
    <property type="entry name" value="P-loop containing nucleotide triphosphate hydrolases"/>
    <property type="match status" value="1"/>
</dbReference>
<dbReference type="SUPFAM" id="SSF103025">
    <property type="entry name" value="Folate-binding domain"/>
    <property type="match status" value="1"/>
</dbReference>
<evidence type="ECO:0000259" key="2">
    <source>
        <dbReference type="Pfam" id="PF10396"/>
    </source>
</evidence>
<evidence type="ECO:0000313" key="3">
    <source>
        <dbReference type="EMBL" id="QDU97499.1"/>
    </source>
</evidence>
<proteinExistence type="predicted"/>
<dbReference type="EC" id="3.6.5.-" evidence="3"/>
<dbReference type="AlphaFoldDB" id="A0A518E099"/>
<dbReference type="InterPro" id="IPR027266">
    <property type="entry name" value="TrmE/GcvT-like"/>
</dbReference>
<dbReference type="GO" id="GO:0016787">
    <property type="term" value="F:hydrolase activity"/>
    <property type="evidence" value="ECO:0007669"/>
    <property type="project" value="UniProtKB-KW"/>
</dbReference>
<protein>
    <submittedName>
        <fullName evidence="3">tRNA modification GTPase MnmE</fullName>
        <ecNumber evidence="3">3.6.5.-</ecNumber>
    </submittedName>
</protein>
<dbReference type="InterPro" id="IPR027417">
    <property type="entry name" value="P-loop_NTPase"/>
</dbReference>
<evidence type="ECO:0000259" key="1">
    <source>
        <dbReference type="Pfam" id="PF01926"/>
    </source>
</evidence>
<dbReference type="OrthoDB" id="9805918at2"/>
<dbReference type="Pfam" id="PF10396">
    <property type="entry name" value="TrmE_N"/>
    <property type="match status" value="1"/>
</dbReference>
<dbReference type="PANTHER" id="PTHR42714">
    <property type="entry name" value="TRNA MODIFICATION GTPASE GTPBP3"/>
    <property type="match status" value="1"/>
</dbReference>
<dbReference type="RefSeq" id="WP_145056268.1">
    <property type="nucleotide sequence ID" value="NZ_CP036433.1"/>
</dbReference>
<dbReference type="Gene3D" id="3.30.1360.120">
    <property type="entry name" value="Probable tRNA modification gtpase trme, domain 1"/>
    <property type="match status" value="1"/>
</dbReference>
<dbReference type="InterPro" id="IPR018948">
    <property type="entry name" value="GTP-bd_TrmE_N"/>
</dbReference>
<gene>
    <name evidence="3" type="primary">mnmE_2</name>
    <name evidence="3" type="ORF">Pla8534_53470</name>
</gene>
<dbReference type="SUPFAM" id="SSF52540">
    <property type="entry name" value="P-loop containing nucleoside triphosphate hydrolases"/>
    <property type="match status" value="1"/>
</dbReference>
<accession>A0A518E099</accession>
<dbReference type="InterPro" id="IPR031168">
    <property type="entry name" value="G_TrmE"/>
</dbReference>
<dbReference type="Pfam" id="PF01926">
    <property type="entry name" value="MMR_HSR1"/>
    <property type="match status" value="1"/>
</dbReference>
<sequence length="405" mass="42114">MILPPPGIAELTPAGRGAVAVIAVTGPQAATAVAACFRSATGRSLENALPGQMLFGRWQPVKASREATELDAGEEVIVARFPQRIEVHCHGGRAAVQAILASLRQQGGVDQTAAAAMAQDAPNPFAADSLQALSQARTERTAAILLDQHRGALHAALLELGRVLPRSPELALEQLDRLLDQRGAGLHLTTPWQVVLAGAPNVGKSSLINAILGYDRAIVFDQPGTTRDVLTGHTAIDGWPVELADTAGIRWAADDDIEQQGVGRAMARVEQADLLIHVIDATDPAASTAAALTHPHRLTVYNKADLIASDLSNAEAPNDKQRQPIAPGGAGRLVSAKTGAGLPELLATIATMLVPKPPPPGSAVPFLAAHFTVLTEARQLAAAGNGTTAAEQIERLLSGDKNPGD</sequence>
<reference evidence="3 4" key="1">
    <citation type="submission" date="2019-02" db="EMBL/GenBank/DDBJ databases">
        <title>Deep-cultivation of Planctomycetes and their phenomic and genomic characterization uncovers novel biology.</title>
        <authorList>
            <person name="Wiegand S."/>
            <person name="Jogler M."/>
            <person name="Boedeker C."/>
            <person name="Pinto D."/>
            <person name="Vollmers J."/>
            <person name="Rivas-Marin E."/>
            <person name="Kohn T."/>
            <person name="Peeters S.H."/>
            <person name="Heuer A."/>
            <person name="Rast P."/>
            <person name="Oberbeckmann S."/>
            <person name="Bunk B."/>
            <person name="Jeske O."/>
            <person name="Meyerdierks A."/>
            <person name="Storesund J.E."/>
            <person name="Kallscheuer N."/>
            <person name="Luecker S."/>
            <person name="Lage O.M."/>
            <person name="Pohl T."/>
            <person name="Merkel B.J."/>
            <person name="Hornburger P."/>
            <person name="Mueller R.-W."/>
            <person name="Bruemmer F."/>
            <person name="Labrenz M."/>
            <person name="Spormann A.M."/>
            <person name="Op den Camp H."/>
            <person name="Overmann J."/>
            <person name="Amann R."/>
            <person name="Jetten M.S.M."/>
            <person name="Mascher T."/>
            <person name="Medema M.H."/>
            <person name="Devos D.P."/>
            <person name="Kaster A.-K."/>
            <person name="Ovreas L."/>
            <person name="Rohde M."/>
            <person name="Galperin M.Y."/>
            <person name="Jogler C."/>
        </authorList>
    </citation>
    <scope>NUCLEOTIDE SEQUENCE [LARGE SCALE GENOMIC DNA]</scope>
    <source>
        <strain evidence="3 4">Pla85_3_4</strain>
    </source>
</reference>
<dbReference type="GO" id="GO:0005525">
    <property type="term" value="F:GTP binding"/>
    <property type="evidence" value="ECO:0007669"/>
    <property type="project" value="InterPro"/>
</dbReference>
<dbReference type="InterPro" id="IPR006073">
    <property type="entry name" value="GTP-bd"/>
</dbReference>
<dbReference type="KEGG" id="lcre:Pla8534_53470"/>
<dbReference type="EMBL" id="CP036433">
    <property type="protein sequence ID" value="QDU97499.1"/>
    <property type="molecule type" value="Genomic_DNA"/>
</dbReference>
<dbReference type="NCBIfam" id="TIGR00231">
    <property type="entry name" value="small_GTP"/>
    <property type="match status" value="1"/>
</dbReference>